<keyword evidence="2" id="KW-1185">Reference proteome</keyword>
<dbReference type="HOGENOM" id="CLU_2922128_0_0_1"/>
<organism evidence="1 2">
    <name type="scientific">Amanita muscaria (strain Koide BX008)</name>
    <dbReference type="NCBI Taxonomy" id="946122"/>
    <lineage>
        <taxon>Eukaryota</taxon>
        <taxon>Fungi</taxon>
        <taxon>Dikarya</taxon>
        <taxon>Basidiomycota</taxon>
        <taxon>Agaricomycotina</taxon>
        <taxon>Agaricomycetes</taxon>
        <taxon>Agaricomycetidae</taxon>
        <taxon>Agaricales</taxon>
        <taxon>Pluteineae</taxon>
        <taxon>Amanitaceae</taxon>
        <taxon>Amanita</taxon>
    </lineage>
</organism>
<name>A0A0C2WJR7_AMAMK</name>
<sequence length="61" mass="7197">MLAKPAKPMYTQSNPRLNKGVRVGERRSIKRFLVLRLYFHQSEEPSTQWYCSAEVKLRSTI</sequence>
<proteinExistence type="predicted"/>
<protein>
    <submittedName>
        <fullName evidence="1">Uncharacterized protein</fullName>
    </submittedName>
</protein>
<dbReference type="AlphaFoldDB" id="A0A0C2WJR7"/>
<gene>
    <name evidence="1" type="ORF">M378DRAFT_16662</name>
</gene>
<reference evidence="1 2" key="1">
    <citation type="submission" date="2014-04" db="EMBL/GenBank/DDBJ databases">
        <title>Evolutionary Origins and Diversification of the Mycorrhizal Mutualists.</title>
        <authorList>
            <consortium name="DOE Joint Genome Institute"/>
            <consortium name="Mycorrhizal Genomics Consortium"/>
            <person name="Kohler A."/>
            <person name="Kuo A."/>
            <person name="Nagy L.G."/>
            <person name="Floudas D."/>
            <person name="Copeland A."/>
            <person name="Barry K.W."/>
            <person name="Cichocki N."/>
            <person name="Veneault-Fourrey C."/>
            <person name="LaButti K."/>
            <person name="Lindquist E.A."/>
            <person name="Lipzen A."/>
            <person name="Lundell T."/>
            <person name="Morin E."/>
            <person name="Murat C."/>
            <person name="Riley R."/>
            <person name="Ohm R."/>
            <person name="Sun H."/>
            <person name="Tunlid A."/>
            <person name="Henrissat B."/>
            <person name="Grigoriev I.V."/>
            <person name="Hibbett D.S."/>
            <person name="Martin F."/>
        </authorList>
    </citation>
    <scope>NUCLEOTIDE SEQUENCE [LARGE SCALE GENOMIC DNA]</scope>
    <source>
        <strain evidence="1 2">Koide BX008</strain>
    </source>
</reference>
<dbReference type="Proteomes" id="UP000054549">
    <property type="component" value="Unassembled WGS sequence"/>
</dbReference>
<evidence type="ECO:0000313" key="1">
    <source>
        <dbReference type="EMBL" id="KIL56916.1"/>
    </source>
</evidence>
<dbReference type="InParanoid" id="A0A0C2WJR7"/>
<dbReference type="EMBL" id="KN818392">
    <property type="protein sequence ID" value="KIL56916.1"/>
    <property type="molecule type" value="Genomic_DNA"/>
</dbReference>
<accession>A0A0C2WJR7</accession>
<evidence type="ECO:0000313" key="2">
    <source>
        <dbReference type="Proteomes" id="UP000054549"/>
    </source>
</evidence>